<evidence type="ECO:0000256" key="2">
    <source>
        <dbReference type="SAM" id="MobiDB-lite"/>
    </source>
</evidence>
<feature type="compositionally biased region" description="Basic and acidic residues" evidence="2">
    <location>
        <begin position="676"/>
        <end position="731"/>
    </location>
</feature>
<dbReference type="InterPro" id="IPR011990">
    <property type="entry name" value="TPR-like_helical_dom_sf"/>
</dbReference>
<sequence length="744" mass="83809">MEEPKWQPWVKWEELAKEGDLEAQHRLALSIWEGWSTPYPDPERSIELWRKGADAGHVKSMFKLWRSERILPAFMVEGDRKASIKEIASKLEAEIEGKGKKADAETVQFLSEILLDKSSGEYDAVRGRKLRKQARQLYTATLEKRKGQDAEICYHLGMLYSESECVTHGDFDGNNELSFQFLKMGAEMGCPPALFRVSESYVTGTGVSTNLALGYTWAVKAAKTGFYLGYDRLAYHYYTGMGVQKNYLKVFKLLKLLRALGAEAFGNGNSLTYVLAIISYNGGYGVIKNFKFALRHLALSTSVMPQLVAIEKASGESNNDLKNPFGMMGEIFFMGGHGVKRSVKEAVTSWQEGEKQEARMGEMGDGHRVGRYIAAIECADVLYSTPEEQQNARREGIASMKKYKSLSDFADFAEAYLYARDLHSQRESRDAIINRLLKWKDSHHADQFAVYLADRELKDLFLKQDPVSFYYGLGVERDFKKAEEAFLARADSDDPFILFKLGCLYYVGGYGLEKNGKAAVKWFKKGARKGDRRCQFGLNMCYVNGVGCTALPTQQGLQQMVQLIQEGGPTGFGDTAELGLPHETVQEKADLAFVRGFVQVWGFVRVRPDLVPERMGTAVEVLTETIEGPGATDPFWHFLAVTELQRLGQYVELEEGENKELFDHVVETILKLEKEEPMKTEQQQKERKALKSEGEEKGSGEKEEAEQKGAEEGEEQGEKEGEVEASKREDEKKEEEEGGEKENA</sequence>
<organism evidence="3">
    <name type="scientific">Palpitomonas bilix</name>
    <dbReference type="NCBI Taxonomy" id="652834"/>
    <lineage>
        <taxon>Eukaryota</taxon>
        <taxon>Eukaryota incertae sedis</taxon>
    </lineage>
</organism>
<dbReference type="EMBL" id="HBIB01050835">
    <property type="protein sequence ID" value="CAE0271164.1"/>
    <property type="molecule type" value="Transcribed_RNA"/>
</dbReference>
<feature type="compositionally biased region" description="Acidic residues" evidence="2">
    <location>
        <begin position="732"/>
        <end position="744"/>
    </location>
</feature>
<proteinExistence type="inferred from homology"/>
<dbReference type="Gene3D" id="1.25.40.10">
    <property type="entry name" value="Tetratricopeptide repeat domain"/>
    <property type="match status" value="3"/>
</dbReference>
<protein>
    <submittedName>
        <fullName evidence="3">Uncharacterized protein</fullName>
    </submittedName>
</protein>
<evidence type="ECO:0000313" key="4">
    <source>
        <dbReference type="EMBL" id="CAE0271169.1"/>
    </source>
</evidence>
<dbReference type="EMBL" id="HBIB01050846">
    <property type="protein sequence ID" value="CAE0271169.1"/>
    <property type="molecule type" value="Transcribed_RNA"/>
</dbReference>
<comment type="similarity">
    <text evidence="1">Belongs to the sel-1 family.</text>
</comment>
<gene>
    <name evidence="3" type="ORF">PBIL07802_LOCUS33520</name>
    <name evidence="4" type="ORF">PBIL07802_LOCUS33525</name>
</gene>
<reference evidence="3" key="1">
    <citation type="submission" date="2021-01" db="EMBL/GenBank/DDBJ databases">
        <authorList>
            <person name="Corre E."/>
            <person name="Pelletier E."/>
            <person name="Niang G."/>
            <person name="Scheremetjew M."/>
            <person name="Finn R."/>
            <person name="Kale V."/>
            <person name="Holt S."/>
            <person name="Cochrane G."/>
            <person name="Meng A."/>
            <person name="Brown T."/>
            <person name="Cohen L."/>
        </authorList>
    </citation>
    <scope>NUCLEOTIDE SEQUENCE</scope>
    <source>
        <strain evidence="3">NIES-2562</strain>
    </source>
</reference>
<dbReference type="SMART" id="SM00671">
    <property type="entry name" value="SEL1"/>
    <property type="match status" value="5"/>
</dbReference>
<dbReference type="Pfam" id="PF08238">
    <property type="entry name" value="Sel1"/>
    <property type="match status" value="7"/>
</dbReference>
<dbReference type="PANTHER" id="PTHR11102:SF160">
    <property type="entry name" value="ERAD-ASSOCIATED E3 UBIQUITIN-PROTEIN LIGASE COMPONENT HRD3"/>
    <property type="match status" value="1"/>
</dbReference>
<dbReference type="AlphaFoldDB" id="A0A7S3GMP0"/>
<name>A0A7S3GMP0_9EUKA</name>
<dbReference type="InterPro" id="IPR006597">
    <property type="entry name" value="Sel1-like"/>
</dbReference>
<accession>A0A7S3GMP0</accession>
<dbReference type="SUPFAM" id="SSF81901">
    <property type="entry name" value="HCP-like"/>
    <property type="match status" value="3"/>
</dbReference>
<evidence type="ECO:0000256" key="1">
    <source>
        <dbReference type="ARBA" id="ARBA00038101"/>
    </source>
</evidence>
<feature type="region of interest" description="Disordered" evidence="2">
    <location>
        <begin position="676"/>
        <end position="744"/>
    </location>
</feature>
<evidence type="ECO:0000313" key="3">
    <source>
        <dbReference type="EMBL" id="CAE0271164.1"/>
    </source>
</evidence>
<dbReference type="InterPro" id="IPR050767">
    <property type="entry name" value="Sel1_AlgK"/>
</dbReference>
<dbReference type="PANTHER" id="PTHR11102">
    <property type="entry name" value="SEL-1-LIKE PROTEIN"/>
    <property type="match status" value="1"/>
</dbReference>